<dbReference type="AlphaFoldDB" id="A0A067MLX7"/>
<evidence type="ECO:0000313" key="4">
    <source>
        <dbReference type="Proteomes" id="UP000027195"/>
    </source>
</evidence>
<feature type="domain" description="Alpha/beta hydrolase fold-3" evidence="2">
    <location>
        <begin position="111"/>
        <end position="325"/>
    </location>
</feature>
<evidence type="ECO:0000256" key="1">
    <source>
        <dbReference type="ARBA" id="ARBA00022801"/>
    </source>
</evidence>
<name>A0A067MLX7_BOTB1</name>
<dbReference type="SUPFAM" id="SSF53474">
    <property type="entry name" value="alpha/beta-Hydrolases"/>
    <property type="match status" value="1"/>
</dbReference>
<dbReference type="InterPro" id="IPR029058">
    <property type="entry name" value="AB_hydrolase_fold"/>
</dbReference>
<dbReference type="InParanoid" id="A0A067MLX7"/>
<dbReference type="Proteomes" id="UP000027195">
    <property type="component" value="Unassembled WGS sequence"/>
</dbReference>
<dbReference type="Gene3D" id="3.40.50.1820">
    <property type="entry name" value="alpha/beta hydrolase"/>
    <property type="match status" value="1"/>
</dbReference>
<sequence length="358" mass="38459">MANSTTKPDSDVPHATATALVAAATTAISPLHPSIIPRLDPEYAAYYNQHLAHKPGLHEIPWTPDLRLEPPQPGGSVPLTVGSVRDFGVGKFKVRVFTPEGERPKGGWPGMVYFHGGGWTLGNIDTENQFSSHVCKHARTVVVSVDYRLAPENPYPAAVEDAWEALLWTRANAENELGIDLSRLTVGGSSSGGNLAAILTHKAALAHPPIPLVFQLLIVPVIDNTANSQNPIYASWSENAHAPSLTPAKMMWYQGMYLPDTSKRAEWEASPIFAPDAGFEGSPNGWIAVCELDVLRDEGVAYGEKLRKFGKSVEVKVYKSAPHPVMAMDGVLQVGRDLISDACVALAAALGTNTESIS</sequence>
<accession>A0A067MLX7</accession>
<reference evidence="4" key="1">
    <citation type="journal article" date="2014" name="Proc. Natl. Acad. Sci. U.S.A.">
        <title>Extensive sampling of basidiomycete genomes demonstrates inadequacy of the white-rot/brown-rot paradigm for wood decay fungi.</title>
        <authorList>
            <person name="Riley R."/>
            <person name="Salamov A.A."/>
            <person name="Brown D.W."/>
            <person name="Nagy L.G."/>
            <person name="Floudas D."/>
            <person name="Held B.W."/>
            <person name="Levasseur A."/>
            <person name="Lombard V."/>
            <person name="Morin E."/>
            <person name="Otillar R."/>
            <person name="Lindquist E.A."/>
            <person name="Sun H."/>
            <person name="LaButti K.M."/>
            <person name="Schmutz J."/>
            <person name="Jabbour D."/>
            <person name="Luo H."/>
            <person name="Baker S.E."/>
            <person name="Pisabarro A.G."/>
            <person name="Walton J.D."/>
            <person name="Blanchette R.A."/>
            <person name="Henrissat B."/>
            <person name="Martin F."/>
            <person name="Cullen D."/>
            <person name="Hibbett D.S."/>
            <person name="Grigoriev I.V."/>
        </authorList>
    </citation>
    <scope>NUCLEOTIDE SEQUENCE [LARGE SCALE GENOMIC DNA]</scope>
    <source>
        <strain evidence="4">FD-172 SS1</strain>
    </source>
</reference>
<dbReference type="InterPro" id="IPR013094">
    <property type="entry name" value="AB_hydrolase_3"/>
</dbReference>
<organism evidence="3 4">
    <name type="scientific">Botryobasidium botryosum (strain FD-172 SS1)</name>
    <dbReference type="NCBI Taxonomy" id="930990"/>
    <lineage>
        <taxon>Eukaryota</taxon>
        <taxon>Fungi</taxon>
        <taxon>Dikarya</taxon>
        <taxon>Basidiomycota</taxon>
        <taxon>Agaricomycotina</taxon>
        <taxon>Agaricomycetes</taxon>
        <taxon>Cantharellales</taxon>
        <taxon>Botryobasidiaceae</taxon>
        <taxon>Botryobasidium</taxon>
    </lineage>
</organism>
<dbReference type="PANTHER" id="PTHR48081">
    <property type="entry name" value="AB HYDROLASE SUPERFAMILY PROTEIN C4A8.06C"/>
    <property type="match status" value="1"/>
</dbReference>
<dbReference type="GO" id="GO:0016787">
    <property type="term" value="F:hydrolase activity"/>
    <property type="evidence" value="ECO:0007669"/>
    <property type="project" value="UniProtKB-KW"/>
</dbReference>
<dbReference type="InterPro" id="IPR050300">
    <property type="entry name" value="GDXG_lipolytic_enzyme"/>
</dbReference>
<dbReference type="HOGENOM" id="CLU_012494_6_2_1"/>
<gene>
    <name evidence="3" type="ORF">BOTBODRAFT_30666</name>
</gene>
<dbReference type="Pfam" id="PF07859">
    <property type="entry name" value="Abhydrolase_3"/>
    <property type="match status" value="1"/>
</dbReference>
<dbReference type="OrthoDB" id="408631at2759"/>
<keyword evidence="4" id="KW-1185">Reference proteome</keyword>
<evidence type="ECO:0000313" key="3">
    <source>
        <dbReference type="EMBL" id="KDQ16753.1"/>
    </source>
</evidence>
<proteinExistence type="predicted"/>
<dbReference type="STRING" id="930990.A0A067MLX7"/>
<dbReference type="EMBL" id="KL198026">
    <property type="protein sequence ID" value="KDQ16753.1"/>
    <property type="molecule type" value="Genomic_DNA"/>
</dbReference>
<protein>
    <recommendedName>
        <fullName evidence="2">Alpha/beta hydrolase fold-3 domain-containing protein</fullName>
    </recommendedName>
</protein>
<dbReference type="FunCoup" id="A0A067MLX7">
    <property type="interactions" value="87"/>
</dbReference>
<keyword evidence="1" id="KW-0378">Hydrolase</keyword>
<evidence type="ECO:0000259" key="2">
    <source>
        <dbReference type="Pfam" id="PF07859"/>
    </source>
</evidence>
<dbReference type="PANTHER" id="PTHR48081:SF8">
    <property type="entry name" value="ALPHA_BETA HYDROLASE FOLD-3 DOMAIN-CONTAINING PROTEIN-RELATED"/>
    <property type="match status" value="1"/>
</dbReference>